<evidence type="ECO:0000256" key="1">
    <source>
        <dbReference type="SAM" id="Phobius"/>
    </source>
</evidence>
<sequence length="24" mass="2764">MFELLFAIGLPFAILFLIVIAWPK</sequence>
<evidence type="ECO:0000313" key="2">
    <source>
        <dbReference type="EMBL" id="SVC84705.1"/>
    </source>
</evidence>
<keyword evidence="1" id="KW-0812">Transmembrane</keyword>
<keyword evidence="1" id="KW-1133">Transmembrane helix</keyword>
<reference evidence="2" key="1">
    <citation type="submission" date="2018-05" db="EMBL/GenBank/DDBJ databases">
        <authorList>
            <person name="Lanie J.A."/>
            <person name="Ng W.-L."/>
            <person name="Kazmierczak K.M."/>
            <person name="Andrzejewski T.M."/>
            <person name="Davidsen T.M."/>
            <person name="Wayne K.J."/>
            <person name="Tettelin H."/>
            <person name="Glass J.I."/>
            <person name="Rusch D."/>
            <person name="Podicherti R."/>
            <person name="Tsui H.-C.T."/>
            <person name="Winkler M.E."/>
        </authorList>
    </citation>
    <scope>NUCLEOTIDE SEQUENCE</scope>
</reference>
<keyword evidence="1" id="KW-0472">Membrane</keyword>
<organism evidence="2">
    <name type="scientific">marine metagenome</name>
    <dbReference type="NCBI Taxonomy" id="408172"/>
    <lineage>
        <taxon>unclassified sequences</taxon>
        <taxon>metagenomes</taxon>
        <taxon>ecological metagenomes</taxon>
    </lineage>
</organism>
<dbReference type="AlphaFoldDB" id="A0A382QIJ0"/>
<proteinExistence type="predicted"/>
<gene>
    <name evidence="2" type="ORF">METZ01_LOCUS337559</name>
</gene>
<protein>
    <submittedName>
        <fullName evidence="2">Uncharacterized protein</fullName>
    </submittedName>
</protein>
<feature type="transmembrane region" description="Helical" evidence="1">
    <location>
        <begin position="6"/>
        <end position="23"/>
    </location>
</feature>
<dbReference type="EMBL" id="UINC01114415">
    <property type="protein sequence ID" value="SVC84705.1"/>
    <property type="molecule type" value="Genomic_DNA"/>
</dbReference>
<accession>A0A382QIJ0</accession>
<name>A0A382QIJ0_9ZZZZ</name>